<dbReference type="AlphaFoldDB" id="A0A9W6FFZ8"/>
<dbReference type="Pfam" id="PF24390">
    <property type="entry name" value="PRTase-CE"/>
    <property type="match status" value="1"/>
</dbReference>
<dbReference type="GO" id="GO:0008832">
    <property type="term" value="F:dGTPase activity"/>
    <property type="evidence" value="ECO:0007669"/>
    <property type="project" value="TreeGrafter"/>
</dbReference>
<dbReference type="InterPro" id="IPR045509">
    <property type="entry name" value="HD_assoc_2"/>
</dbReference>
<dbReference type="CDD" id="cd00077">
    <property type="entry name" value="HDc"/>
    <property type="match status" value="1"/>
</dbReference>
<proteinExistence type="predicted"/>
<gene>
    <name evidence="2" type="ORF">Selli2_22560</name>
</gene>
<evidence type="ECO:0000313" key="2">
    <source>
        <dbReference type="EMBL" id="GLG90829.1"/>
    </source>
</evidence>
<name>A0A9W6FFZ8_9FIRM</name>
<organism evidence="2 3">
    <name type="scientific">Sellimonas catena</name>
    <dbReference type="NCBI Taxonomy" id="2994035"/>
    <lineage>
        <taxon>Bacteria</taxon>
        <taxon>Bacillati</taxon>
        <taxon>Bacillota</taxon>
        <taxon>Clostridia</taxon>
        <taxon>Lachnospirales</taxon>
        <taxon>Lachnospiraceae</taxon>
        <taxon>Sellimonas</taxon>
    </lineage>
</organism>
<dbReference type="InterPro" id="IPR056920">
    <property type="entry name" value="PRTase-CE"/>
</dbReference>
<dbReference type="Gene3D" id="1.10.3210.10">
    <property type="entry name" value="Hypothetical protein af1432"/>
    <property type="match status" value="1"/>
</dbReference>
<dbReference type="SMART" id="SM00471">
    <property type="entry name" value="HDc"/>
    <property type="match status" value="1"/>
</dbReference>
<reference evidence="2" key="1">
    <citation type="submission" date="2022-11" db="EMBL/GenBank/DDBJ databases">
        <title>Draft genome sequence of Sellimonas catena strain 18CBH55.</title>
        <authorList>
            <person name="Hisatomi A."/>
            <person name="Ohkuma M."/>
            <person name="Sakamoto M."/>
        </authorList>
    </citation>
    <scope>NUCLEOTIDE SEQUENCE</scope>
    <source>
        <strain evidence="2">18CBH55</strain>
    </source>
</reference>
<dbReference type="InterPro" id="IPR050135">
    <property type="entry name" value="dGTPase-like"/>
</dbReference>
<feature type="domain" description="HD/PDEase" evidence="1">
    <location>
        <begin position="92"/>
        <end position="271"/>
    </location>
</feature>
<dbReference type="EMBL" id="BSCH01000014">
    <property type="protein sequence ID" value="GLG90829.1"/>
    <property type="molecule type" value="Genomic_DNA"/>
</dbReference>
<comment type="caution">
    <text evidence="2">The sequence shown here is derived from an EMBL/GenBank/DDBJ whole genome shotgun (WGS) entry which is preliminary data.</text>
</comment>
<dbReference type="PANTHER" id="PTHR11373:SF4">
    <property type="entry name" value="DEOXYNUCLEOSIDE TRIPHOSPHATE TRIPHOSPHOHYDROLASE SAMHD1"/>
    <property type="match status" value="1"/>
</dbReference>
<dbReference type="PANTHER" id="PTHR11373">
    <property type="entry name" value="DEOXYNUCLEOSIDE TRIPHOSPHATE TRIPHOSPHOHYDROLASE"/>
    <property type="match status" value="1"/>
</dbReference>
<dbReference type="Pfam" id="PF19276">
    <property type="entry name" value="HD_assoc_2"/>
    <property type="match status" value="1"/>
</dbReference>
<dbReference type="InterPro" id="IPR006674">
    <property type="entry name" value="HD_domain"/>
</dbReference>
<reference evidence="2" key="2">
    <citation type="submission" date="2022-11" db="EMBL/GenBank/DDBJ databases">
        <title>Draft genome sequence of Sellimonas catena strain 18CBH55.</title>
        <authorList>
            <person name="Atsushi H."/>
            <person name="Moriya O."/>
            <person name="Mitsuo S."/>
        </authorList>
    </citation>
    <scope>NUCLEOTIDE SEQUENCE</scope>
    <source>
        <strain evidence="2">18CBH55</strain>
    </source>
</reference>
<dbReference type="RefSeq" id="WP_281845507.1">
    <property type="nucleotide sequence ID" value="NZ_BSCH01000014.1"/>
</dbReference>
<evidence type="ECO:0000313" key="3">
    <source>
        <dbReference type="Proteomes" id="UP001145094"/>
    </source>
</evidence>
<evidence type="ECO:0000259" key="1">
    <source>
        <dbReference type="SMART" id="SM00471"/>
    </source>
</evidence>
<dbReference type="SUPFAM" id="SSF109604">
    <property type="entry name" value="HD-domain/PDEase-like"/>
    <property type="match status" value="1"/>
</dbReference>
<dbReference type="GO" id="GO:0006203">
    <property type="term" value="P:dGTP catabolic process"/>
    <property type="evidence" value="ECO:0007669"/>
    <property type="project" value="TreeGrafter"/>
</dbReference>
<reference evidence="2" key="3">
    <citation type="journal article" date="2023" name="Int. J. Syst. Evol. Microbiol.">
        <title>Sellimonas catena sp. nov., isolated from human faeces.</title>
        <authorList>
            <person name="Hisatomi A."/>
            <person name="Ohkuma M."/>
            <person name="Sakamoto M."/>
        </authorList>
    </citation>
    <scope>NUCLEOTIDE SEQUENCE</scope>
    <source>
        <strain evidence="2">18CBH55</strain>
    </source>
</reference>
<sequence length="914" mass="106064">MRIKDILNSPKCSKIFSEIQEFVKLSLFDYNNAVERDSKREGFCFSDKDIFDFVWGTVNFSGAEICVLDSPLLQRLRRIHQLGLASNVYCNADSSRFSHTIGVTEVSDRMTRVIKKRLNMTLGEGQGEIYDIGEIVRLAAIFHDTGHMFFSHVSELYFAYDKSFPRYEEVLAAKSYFCENTSSNVSLHELFSVMIVNSEETLRLFSLIAPRMKKSRLVQKEHYEQLAEYISCLIIGIPIDKFILPYSAIINSAIDADKLDYLSRDSACTKVPIAVDIARIIQKLDVVNIKEIEYPAIWNDTTSDAVPLKIMAIKSSAKKVFWQLSNARSNMYDSVYYHHKVLTAESMFRKMLRKLYEIEDETNLSFTKIMKLTDDMFNEYWKLILLKPENREIEGVGEVSNLIKNIRERNLYKRVASFSRNSFDGSLSCIKSFFNQVIQDSLSDKYFHFCDLMNEEYGKICRLLNIQNDVHQPFEFMFVFSKYEAMSSMPIESGDGFCVWSSTLMKQETMEAGKKSQQEQFYLLTNCKDRKIVYLALEKVLTKFGIEQLARDSAICSKVPYEEMDKTRMRLLELGYYNDSLYLLQSENFLRLLDKKAFKIVVDKYRSFLGVNSCRITEESLIKFLRQFLWLEMDKNELRLLLDGILKLLLNAYYLDRESFSTQVGKLIEELSALEYGDKHIVTLGGLFDSAKHLMYYFNDIRGGTNVIFDGSLEGALKNISADDCLCFFDDGAYSGKQVISIFQEMMGVPLNERTTNEHHVDELSQENKEKIKKTNIVLAYLCFNKRSEHYIKEELQKLGIENITILFVKDLSEKIFNTHNSIFLNENQKKIVEKWLTKIGYEILLSSKKISDEEYKPRWSEKRIREAALGYNDAQQLVVFSTNIPTYSITAFWANGDLGTHKWMGLFQRTVKD</sequence>
<dbReference type="Proteomes" id="UP001145094">
    <property type="component" value="Unassembled WGS sequence"/>
</dbReference>
<accession>A0A9W6FFZ8</accession>
<dbReference type="Pfam" id="PF01966">
    <property type="entry name" value="HD"/>
    <property type="match status" value="1"/>
</dbReference>
<dbReference type="InterPro" id="IPR003607">
    <property type="entry name" value="HD/PDEase_dom"/>
</dbReference>
<protein>
    <recommendedName>
        <fullName evidence="1">HD/PDEase domain-containing protein</fullName>
    </recommendedName>
</protein>